<dbReference type="STRING" id="945553.A0A0D2NW08"/>
<dbReference type="AlphaFoldDB" id="A0A0D2NW08"/>
<protein>
    <submittedName>
        <fullName evidence="2">Uncharacterized protein</fullName>
    </submittedName>
</protein>
<proteinExistence type="predicted"/>
<evidence type="ECO:0000313" key="2">
    <source>
        <dbReference type="EMBL" id="KJA22999.1"/>
    </source>
</evidence>
<accession>A0A0D2NW08</accession>
<gene>
    <name evidence="2" type="ORF">HYPSUDRAFT_201796</name>
</gene>
<keyword evidence="3" id="KW-1185">Reference proteome</keyword>
<reference evidence="3" key="1">
    <citation type="submission" date="2014-04" db="EMBL/GenBank/DDBJ databases">
        <title>Evolutionary Origins and Diversification of the Mycorrhizal Mutualists.</title>
        <authorList>
            <consortium name="DOE Joint Genome Institute"/>
            <consortium name="Mycorrhizal Genomics Consortium"/>
            <person name="Kohler A."/>
            <person name="Kuo A."/>
            <person name="Nagy L.G."/>
            <person name="Floudas D."/>
            <person name="Copeland A."/>
            <person name="Barry K.W."/>
            <person name="Cichocki N."/>
            <person name="Veneault-Fourrey C."/>
            <person name="LaButti K."/>
            <person name="Lindquist E.A."/>
            <person name="Lipzen A."/>
            <person name="Lundell T."/>
            <person name="Morin E."/>
            <person name="Murat C."/>
            <person name="Riley R."/>
            <person name="Ohm R."/>
            <person name="Sun H."/>
            <person name="Tunlid A."/>
            <person name="Henrissat B."/>
            <person name="Grigoriev I.V."/>
            <person name="Hibbett D.S."/>
            <person name="Martin F."/>
        </authorList>
    </citation>
    <scope>NUCLEOTIDE SEQUENCE [LARGE SCALE GENOMIC DNA]</scope>
    <source>
        <strain evidence="3">FD-334 SS-4</strain>
    </source>
</reference>
<organism evidence="2 3">
    <name type="scientific">Hypholoma sublateritium (strain FD-334 SS-4)</name>
    <dbReference type="NCBI Taxonomy" id="945553"/>
    <lineage>
        <taxon>Eukaryota</taxon>
        <taxon>Fungi</taxon>
        <taxon>Dikarya</taxon>
        <taxon>Basidiomycota</taxon>
        <taxon>Agaricomycotina</taxon>
        <taxon>Agaricomycetes</taxon>
        <taxon>Agaricomycetidae</taxon>
        <taxon>Agaricales</taxon>
        <taxon>Agaricineae</taxon>
        <taxon>Strophariaceae</taxon>
        <taxon>Hypholoma</taxon>
    </lineage>
</organism>
<dbReference type="EMBL" id="KN817546">
    <property type="protein sequence ID" value="KJA22999.1"/>
    <property type="molecule type" value="Genomic_DNA"/>
</dbReference>
<evidence type="ECO:0000256" key="1">
    <source>
        <dbReference type="SAM" id="MobiDB-lite"/>
    </source>
</evidence>
<sequence length="360" mass="39641">MPAYRFHPHVAQREDQAAMEQYDFSDGGWMADAPISQYGGSESTSCPDRYGYSTMPIFVQHDRRRSDEGLSQKKNIYQSVGYFDAARDPRYCYEDPCGTQQPGSPIGPPRKAPLLTPSTPARTLFHVIPYQHAATLWETYAPLYPENRSLGYINGKSPIPPYSVSSTNDMRYYSYAPGPSIPASHGMNTHATGLPDPAAHQPISPAQQSAYSELSVHLQFMNKLKREQETLKNQTPAPTLWTPEASEIHIPPVVPTARASPDKVPQKQPPNPAPTRSAKEQCPTPKLTMPAKVKFIKPQSQSASLKLPATSAASSSKSSKAPPRSTTTKQKKTILPCNFCKERKIACGRPPEGSADRTCK</sequence>
<dbReference type="Proteomes" id="UP000054270">
    <property type="component" value="Unassembled WGS sequence"/>
</dbReference>
<feature type="compositionally biased region" description="Low complexity" evidence="1">
    <location>
        <begin position="302"/>
        <end position="328"/>
    </location>
</feature>
<feature type="region of interest" description="Disordered" evidence="1">
    <location>
        <begin position="255"/>
        <end position="333"/>
    </location>
</feature>
<name>A0A0D2NW08_HYPSF</name>
<dbReference type="OrthoDB" id="39175at2759"/>
<evidence type="ECO:0000313" key="3">
    <source>
        <dbReference type="Proteomes" id="UP000054270"/>
    </source>
</evidence>